<comment type="caution">
    <text evidence="5">The sequence shown here is derived from an EMBL/GenBank/DDBJ whole genome shotgun (WGS) entry which is preliminary data.</text>
</comment>
<comment type="cofactor">
    <cofactor evidence="1">
        <name>FMN</name>
        <dbReference type="ChEBI" id="CHEBI:58210"/>
    </cofactor>
</comment>
<evidence type="ECO:0000256" key="3">
    <source>
        <dbReference type="ARBA" id="ARBA00024042"/>
    </source>
</evidence>
<sequence length="389" mass="40447">MANFGDYQMGIYLAGAAGRKPALPIAFEGLEAAAHQVLDPELLGYVAGGAGDERTQRLNVEAFAQWGLMPRMLVGAAQRDLSVELFGQRFPSPIFMSPVGVLGACREDGDLAVARASAVTGVPMFASTLSAATLEQVRLAQGATPGFFQLYPPNDPELSQSLVSRAEAAGYAGIVVTVDTWVNGWRPRDLSSGYIPMLRGLCLENYRSDPRFQELVAAQPAGQAGAVELTWAGIFGRPTLNWSDIDALREATSLPLIIKGICAPEDAKKAQDHGADGIICSNHGGRQANGGLSALQCLPAVVGATGLPVLFDSGVRSGTDVVKALALGARAVGIGRPYVYGLTVAGAAGVEQVLRGILAEADLLMAVDGYAAIADLVPEALHRVAGPAA</sequence>
<evidence type="ECO:0000259" key="4">
    <source>
        <dbReference type="PROSITE" id="PS51349"/>
    </source>
</evidence>
<dbReference type="PROSITE" id="PS51349">
    <property type="entry name" value="FMN_HYDROXY_ACID_DH_2"/>
    <property type="match status" value="1"/>
</dbReference>
<dbReference type="PANTHER" id="PTHR10578:SF143">
    <property type="entry name" value="FMN-DEPENDENT ALPHA-HYDROXY ACID DEHYDROGENASE PB1A11.03"/>
    <property type="match status" value="1"/>
</dbReference>
<comment type="similarity">
    <text evidence="3">Belongs to the FMN-dependent alpha-hydroxy acid dehydrogenase family.</text>
</comment>
<evidence type="ECO:0000313" key="6">
    <source>
        <dbReference type="Proteomes" id="UP001185069"/>
    </source>
</evidence>
<evidence type="ECO:0000313" key="5">
    <source>
        <dbReference type="EMBL" id="MDR6269957.1"/>
    </source>
</evidence>
<keyword evidence="2 5" id="KW-0560">Oxidoreductase</keyword>
<dbReference type="InterPro" id="IPR008259">
    <property type="entry name" value="FMN_hydac_DH_AS"/>
</dbReference>
<dbReference type="SUPFAM" id="SSF51395">
    <property type="entry name" value="FMN-linked oxidoreductases"/>
    <property type="match status" value="1"/>
</dbReference>
<dbReference type="InterPro" id="IPR037396">
    <property type="entry name" value="FMN_HAD"/>
</dbReference>
<dbReference type="PROSITE" id="PS00557">
    <property type="entry name" value="FMN_HYDROXY_ACID_DH_1"/>
    <property type="match status" value="1"/>
</dbReference>
<dbReference type="PIRSF" id="PIRSF000138">
    <property type="entry name" value="Al-hdrx_acd_dh"/>
    <property type="match status" value="1"/>
</dbReference>
<dbReference type="InterPro" id="IPR012133">
    <property type="entry name" value="Alpha-hydoxy_acid_DH_FMN"/>
</dbReference>
<feature type="domain" description="FMN hydroxy acid dehydrogenase" evidence="4">
    <location>
        <begin position="19"/>
        <end position="386"/>
    </location>
</feature>
<dbReference type="Gene3D" id="3.20.20.70">
    <property type="entry name" value="Aldolase class I"/>
    <property type="match status" value="1"/>
</dbReference>
<dbReference type="GO" id="GO:0050040">
    <property type="term" value="F:lactate 2-monooxygenase activity"/>
    <property type="evidence" value="ECO:0007669"/>
    <property type="project" value="UniProtKB-EC"/>
</dbReference>
<reference evidence="5 6" key="1">
    <citation type="submission" date="2023-07" db="EMBL/GenBank/DDBJ databases">
        <title>Sequencing the genomes of 1000 actinobacteria strains.</title>
        <authorList>
            <person name="Klenk H.-P."/>
        </authorList>
    </citation>
    <scope>NUCLEOTIDE SEQUENCE [LARGE SCALE GENOMIC DNA]</scope>
    <source>
        <strain evidence="5 6">DSM 14555</strain>
    </source>
</reference>
<dbReference type="RefSeq" id="WP_309798687.1">
    <property type="nucleotide sequence ID" value="NZ_BAAAHY010000005.1"/>
</dbReference>
<dbReference type="PANTHER" id="PTHR10578">
    <property type="entry name" value="S -2-HYDROXY-ACID OXIDASE-RELATED"/>
    <property type="match status" value="1"/>
</dbReference>
<gene>
    <name evidence="5" type="ORF">JOE69_002195</name>
</gene>
<accession>A0ABU1JEZ2</accession>
<dbReference type="InterPro" id="IPR000262">
    <property type="entry name" value="FMN-dep_DH"/>
</dbReference>
<evidence type="ECO:0000256" key="1">
    <source>
        <dbReference type="ARBA" id="ARBA00001917"/>
    </source>
</evidence>
<dbReference type="EC" id="1.13.12.4" evidence="5"/>
<dbReference type="EMBL" id="JAVDQF010000001">
    <property type="protein sequence ID" value="MDR6269957.1"/>
    <property type="molecule type" value="Genomic_DNA"/>
</dbReference>
<protein>
    <submittedName>
        <fullName evidence="5">Lactate 2-monooxygenase</fullName>
        <ecNumber evidence="5">1.13.12.4</ecNumber>
    </submittedName>
</protein>
<keyword evidence="6" id="KW-1185">Reference proteome</keyword>
<name>A0ABU1JEZ2_9MICC</name>
<dbReference type="Proteomes" id="UP001185069">
    <property type="component" value="Unassembled WGS sequence"/>
</dbReference>
<evidence type="ECO:0000256" key="2">
    <source>
        <dbReference type="ARBA" id="ARBA00023002"/>
    </source>
</evidence>
<dbReference type="Pfam" id="PF01070">
    <property type="entry name" value="FMN_dh"/>
    <property type="match status" value="1"/>
</dbReference>
<proteinExistence type="inferred from homology"/>
<dbReference type="InterPro" id="IPR013785">
    <property type="entry name" value="Aldolase_TIM"/>
</dbReference>
<organism evidence="5 6">
    <name type="scientific">Arthrobacter russicus</name>
    <dbReference type="NCBI Taxonomy" id="172040"/>
    <lineage>
        <taxon>Bacteria</taxon>
        <taxon>Bacillati</taxon>
        <taxon>Actinomycetota</taxon>
        <taxon>Actinomycetes</taxon>
        <taxon>Micrococcales</taxon>
        <taxon>Micrococcaceae</taxon>
        <taxon>Arthrobacter</taxon>
    </lineage>
</organism>